<proteinExistence type="predicted"/>
<evidence type="ECO:0000313" key="2">
    <source>
        <dbReference type="Proteomes" id="UP001595616"/>
    </source>
</evidence>
<dbReference type="EMBL" id="JBHRYQ010000001">
    <property type="protein sequence ID" value="MFC3812518.1"/>
    <property type="molecule type" value="Genomic_DNA"/>
</dbReference>
<keyword evidence="2" id="KW-1185">Reference proteome</keyword>
<comment type="caution">
    <text evidence="1">The sequence shown here is derived from an EMBL/GenBank/DDBJ whole genome shotgun (WGS) entry which is preliminary data.</text>
</comment>
<gene>
    <name evidence="1" type="ORF">ACFOOI_17795</name>
</gene>
<reference evidence="2" key="1">
    <citation type="journal article" date="2019" name="Int. J. Syst. Evol. Microbiol.">
        <title>The Global Catalogue of Microorganisms (GCM) 10K type strain sequencing project: providing services to taxonomists for standard genome sequencing and annotation.</title>
        <authorList>
            <consortium name="The Broad Institute Genomics Platform"/>
            <consortium name="The Broad Institute Genome Sequencing Center for Infectious Disease"/>
            <person name="Wu L."/>
            <person name="Ma J."/>
        </authorList>
    </citation>
    <scope>NUCLEOTIDE SEQUENCE [LARGE SCALE GENOMIC DNA]</scope>
    <source>
        <strain evidence="2">CECT 7956</strain>
    </source>
</reference>
<evidence type="ECO:0000313" key="1">
    <source>
        <dbReference type="EMBL" id="MFC3812518.1"/>
    </source>
</evidence>
<sequence length="263" mass="30280">MTKTLLKGKLTTYAEQGMEGGVLCFQDASQIKMTDIKTPFGLHENRKVWDKNDTKRIGVISNLELLIEGEWKNYIDPITKDQDYKISSLYCGELKGNKNADKRLADKYGFKIKYSTERLNDSYGQGNWKIVGSLPNVILLDGTKVHFGDSPSTLPQRPYGITQDAQTRVSVDWNDGITEKEKLTKELLIEIWDFKGLHQLKETDYLKVFSVDNKIVVCEGLVSEIHLRLFSQTFKGHFDQVVDGDYKKWETYFTDKYNAELLR</sequence>
<protein>
    <submittedName>
        <fullName evidence="1">Uncharacterized protein</fullName>
    </submittedName>
</protein>
<dbReference type="RefSeq" id="WP_379839400.1">
    <property type="nucleotide sequence ID" value="NZ_JBHRYQ010000001.1"/>
</dbReference>
<accession>A0ABV7Z2Y0</accession>
<organism evidence="1 2">
    <name type="scientific">Lacihabitans lacunae</name>
    <dbReference type="NCBI Taxonomy" id="1028214"/>
    <lineage>
        <taxon>Bacteria</taxon>
        <taxon>Pseudomonadati</taxon>
        <taxon>Bacteroidota</taxon>
        <taxon>Cytophagia</taxon>
        <taxon>Cytophagales</taxon>
        <taxon>Leadbetterellaceae</taxon>
        <taxon>Lacihabitans</taxon>
    </lineage>
</organism>
<dbReference type="Proteomes" id="UP001595616">
    <property type="component" value="Unassembled WGS sequence"/>
</dbReference>
<name>A0ABV7Z2Y0_9BACT</name>